<dbReference type="AlphaFoldDB" id="A0A016UYC3"/>
<accession>A0A016UYC3</accession>
<protein>
    <recommendedName>
        <fullName evidence="4">Secreted protein</fullName>
    </recommendedName>
</protein>
<comment type="caution">
    <text evidence="2">The sequence shown here is derived from an EMBL/GenBank/DDBJ whole genome shotgun (WGS) entry which is preliminary data.</text>
</comment>
<evidence type="ECO:0000256" key="1">
    <source>
        <dbReference type="SAM" id="SignalP"/>
    </source>
</evidence>
<sequence>MAESPAPLNITLLWICRLATARNRDVTTPIWDLEMVACSICVAVTASVCQLVSVESLTVIISMVTLRTARWATL</sequence>
<dbReference type="EMBL" id="JARK01001358">
    <property type="protein sequence ID" value="EYC20419.1"/>
    <property type="molecule type" value="Genomic_DNA"/>
</dbReference>
<proteinExistence type="predicted"/>
<evidence type="ECO:0008006" key="4">
    <source>
        <dbReference type="Google" id="ProtNLM"/>
    </source>
</evidence>
<evidence type="ECO:0000313" key="2">
    <source>
        <dbReference type="EMBL" id="EYC20419.1"/>
    </source>
</evidence>
<gene>
    <name evidence="2" type="primary">Acey_s0022.g613</name>
    <name evidence="2" type="ORF">Y032_0022g613</name>
</gene>
<organism evidence="2 3">
    <name type="scientific">Ancylostoma ceylanicum</name>
    <dbReference type="NCBI Taxonomy" id="53326"/>
    <lineage>
        <taxon>Eukaryota</taxon>
        <taxon>Metazoa</taxon>
        <taxon>Ecdysozoa</taxon>
        <taxon>Nematoda</taxon>
        <taxon>Chromadorea</taxon>
        <taxon>Rhabditida</taxon>
        <taxon>Rhabditina</taxon>
        <taxon>Rhabditomorpha</taxon>
        <taxon>Strongyloidea</taxon>
        <taxon>Ancylostomatidae</taxon>
        <taxon>Ancylostomatinae</taxon>
        <taxon>Ancylostoma</taxon>
    </lineage>
</organism>
<keyword evidence="3" id="KW-1185">Reference proteome</keyword>
<feature type="signal peptide" evidence="1">
    <location>
        <begin position="1"/>
        <end position="21"/>
    </location>
</feature>
<dbReference type="Proteomes" id="UP000024635">
    <property type="component" value="Unassembled WGS sequence"/>
</dbReference>
<reference evidence="3" key="1">
    <citation type="journal article" date="2015" name="Nat. Genet.">
        <title>The genome and transcriptome of the zoonotic hookworm Ancylostoma ceylanicum identify infection-specific gene families.</title>
        <authorList>
            <person name="Schwarz E.M."/>
            <person name="Hu Y."/>
            <person name="Antoshechkin I."/>
            <person name="Miller M.M."/>
            <person name="Sternberg P.W."/>
            <person name="Aroian R.V."/>
        </authorList>
    </citation>
    <scope>NUCLEOTIDE SEQUENCE</scope>
    <source>
        <strain evidence="3">HY135</strain>
    </source>
</reference>
<evidence type="ECO:0000313" key="3">
    <source>
        <dbReference type="Proteomes" id="UP000024635"/>
    </source>
</evidence>
<name>A0A016UYC3_9BILA</name>
<keyword evidence="1" id="KW-0732">Signal</keyword>
<feature type="chain" id="PRO_5001492816" description="Secreted protein" evidence="1">
    <location>
        <begin position="22"/>
        <end position="74"/>
    </location>
</feature>